<dbReference type="NCBIfam" id="TIGR00877">
    <property type="entry name" value="purD"/>
    <property type="match status" value="1"/>
</dbReference>
<evidence type="ECO:0000256" key="13">
    <source>
        <dbReference type="ARBA" id="ARBA00047843"/>
    </source>
</evidence>
<comment type="caution">
    <text evidence="17">The sequence shown here is derived from an EMBL/GenBank/DDBJ whole genome shotgun (WGS) entry which is preliminary data.</text>
</comment>
<dbReference type="NCBIfam" id="TIGR00878">
    <property type="entry name" value="purM"/>
    <property type="match status" value="1"/>
</dbReference>
<dbReference type="SUPFAM" id="SSF51246">
    <property type="entry name" value="Rudiment single hybrid motif"/>
    <property type="match status" value="1"/>
</dbReference>
<dbReference type="GO" id="GO:0005524">
    <property type="term" value="F:ATP binding"/>
    <property type="evidence" value="ECO:0007669"/>
    <property type="project" value="UniProtKB-UniRule"/>
</dbReference>
<comment type="similarity">
    <text evidence="3">In the N-terminal section; belongs to the GARS family.</text>
</comment>
<evidence type="ECO:0000256" key="8">
    <source>
        <dbReference type="ARBA" id="ARBA00022840"/>
    </source>
</evidence>
<dbReference type="FunFam" id="3.90.650.10:FF:000019">
    <property type="entry name" value="Trifunctional purine biosynthetic protein adenosine-3"/>
    <property type="match status" value="1"/>
</dbReference>
<keyword evidence="7" id="KW-0658">Purine biosynthesis</keyword>
<proteinExistence type="inferred from homology"/>
<dbReference type="FunFam" id="3.30.1490.20:FF:000006">
    <property type="entry name" value="phosphoribosylamine--glycine ligase, chloroplastic-like"/>
    <property type="match status" value="1"/>
</dbReference>
<dbReference type="STRING" id="1754190.A0A1Y2DPB7"/>
<evidence type="ECO:0000256" key="10">
    <source>
        <dbReference type="ARBA" id="ARBA00023268"/>
    </source>
</evidence>
<dbReference type="PROSITE" id="PS00184">
    <property type="entry name" value="GARS"/>
    <property type="match status" value="1"/>
</dbReference>
<dbReference type="SUPFAM" id="SSF56059">
    <property type="entry name" value="Glutathione synthetase ATP-binding domain-like"/>
    <property type="match status" value="1"/>
</dbReference>
<evidence type="ECO:0000256" key="12">
    <source>
        <dbReference type="ARBA" id="ARBA00029444"/>
    </source>
</evidence>
<dbReference type="Pfam" id="PF02769">
    <property type="entry name" value="AIRS_C"/>
    <property type="match status" value="1"/>
</dbReference>
<dbReference type="SUPFAM" id="SSF56042">
    <property type="entry name" value="PurM C-terminal domain-like"/>
    <property type="match status" value="1"/>
</dbReference>
<evidence type="ECO:0000256" key="11">
    <source>
        <dbReference type="ARBA" id="ARBA00029388"/>
    </source>
</evidence>
<dbReference type="UniPathway" id="UPA00074">
    <property type="reaction ID" value="UER00125"/>
</dbReference>
<dbReference type="InterPro" id="IPR011761">
    <property type="entry name" value="ATP-grasp"/>
</dbReference>
<evidence type="ECO:0000256" key="1">
    <source>
        <dbReference type="ARBA" id="ARBA00004686"/>
    </source>
</evidence>
<dbReference type="InterPro" id="IPR020561">
    <property type="entry name" value="PRibGlycinamid_synth_ATP-grasp"/>
</dbReference>
<dbReference type="InterPro" id="IPR036676">
    <property type="entry name" value="PurM-like_C_sf"/>
</dbReference>
<evidence type="ECO:0000256" key="5">
    <source>
        <dbReference type="ARBA" id="ARBA00022723"/>
    </source>
</evidence>
<sequence length="790" mass="84366">MSKMNVLLIGSGGREHAIAWKIAQSPSLNQLFVAPGNGGTETGSDKIKNVNLSKFEDLVDFAVKNDVKLVVPGPEQPLVDGINDYFKKVGIPCFGPSAAAARMEGSKAFSKDFMKRHNIPTAEYETFTDYEKAKEYMLNFKGEFVIKASGLAAGKGVLLPETMEEALEGLKSIMVDNVFGSAGAEVVIEERLTGQELSCLAFSDGYTIVPMPSAQDHKRALEGDKGLNTGGMGCYAPTPIASPELLETIRKTVLQPTIDGMRRDGFPFVGVLYAGLMLTPNGPKVLEYNCRFGDPETEVLLPLLDEKTDLVQVLLAAAEGRLDSVYIGFRNCFAATVVAASKGYPEKYPKGLEITIGTMPEDVTVFHAGTKVDNGKLVTSGGRVLTVTGVAPTLQEALNKAYEGLAQIHFDGMHIRRDIGHRALKFLAENKDGVHTTYADAGVSISNGDLFVQKIKSMVKSTVRTGADAEIGGFGGTFDLKPLGYKDPILVSGTDGVGTKLKIAENIGIHDTVGIDLVAMSVNDLIVQGAEPLFFLDYFATSKLDVDVGSAFVSGIANACKESGCALIGGETAEMPGFYAPGEYDAAGFCVGIVEREKLLPRVDDIKVGDVVLGLASSGIHSNGFSLVRHIVEKNKFDYNAPSPFADNQTLGQSLITPTRLYVKPLLDTCNKGLIKGLAHITGGGFIENIPRVLPKNVGVCIDAASYPLPPVFKWLKKNGNIENLELARTFNCGIGMVIICDAAKANEVIASIKASGEKEVYTLGSVVDLQSNNGGKPVVIKNMETAWAI</sequence>
<dbReference type="SMART" id="SM01210">
    <property type="entry name" value="GARS_C"/>
    <property type="match status" value="1"/>
</dbReference>
<keyword evidence="8 15" id="KW-0067">ATP-binding</keyword>
<dbReference type="Gene3D" id="3.90.600.10">
    <property type="entry name" value="Phosphoribosylglycinamide synthetase, C-terminal domain"/>
    <property type="match status" value="1"/>
</dbReference>
<dbReference type="PANTHER" id="PTHR10520">
    <property type="entry name" value="TRIFUNCTIONAL PURINE BIOSYNTHETIC PROTEIN ADENOSINE-3-RELATED"/>
    <property type="match status" value="1"/>
</dbReference>
<dbReference type="InterPro" id="IPR020560">
    <property type="entry name" value="PRibGlycinamide_synth_C-dom"/>
</dbReference>
<dbReference type="Pfam" id="PF02843">
    <property type="entry name" value="GARS_C"/>
    <property type="match status" value="1"/>
</dbReference>
<dbReference type="GO" id="GO:0005829">
    <property type="term" value="C:cytosol"/>
    <property type="evidence" value="ECO:0007669"/>
    <property type="project" value="TreeGrafter"/>
</dbReference>
<feature type="domain" description="ATP-grasp" evidence="16">
    <location>
        <begin position="111"/>
        <end position="319"/>
    </location>
</feature>
<dbReference type="OrthoDB" id="2018833at2759"/>
<dbReference type="CDD" id="cd02196">
    <property type="entry name" value="PurM"/>
    <property type="match status" value="1"/>
</dbReference>
<dbReference type="InterPro" id="IPR016185">
    <property type="entry name" value="PreATP-grasp_dom_sf"/>
</dbReference>
<dbReference type="AlphaFoldDB" id="A0A1Y2DPB7"/>
<evidence type="ECO:0000256" key="4">
    <source>
        <dbReference type="ARBA" id="ARBA00022598"/>
    </source>
</evidence>
<dbReference type="InterPro" id="IPR011054">
    <property type="entry name" value="Rudment_hybrid_motif"/>
</dbReference>
<dbReference type="InterPro" id="IPR020562">
    <property type="entry name" value="PRibGlycinamide_synth_N"/>
</dbReference>
<dbReference type="Pfam" id="PF02844">
    <property type="entry name" value="GARS_N"/>
    <property type="match status" value="1"/>
</dbReference>
<keyword evidence="6 15" id="KW-0547">Nucleotide-binding</keyword>
<comment type="pathway">
    <text evidence="2">Purine metabolism; IMP biosynthesis via de novo pathway; N(1)-(5-phospho-D-ribosyl)glycinamide from 5-phospho-alpha-D-ribose 1-diphosphate: step 2/2.</text>
</comment>
<dbReference type="InterPro" id="IPR004733">
    <property type="entry name" value="PurM_cligase"/>
</dbReference>
<dbReference type="InterPro" id="IPR013815">
    <property type="entry name" value="ATP_grasp_subdomain_1"/>
</dbReference>
<dbReference type="Proteomes" id="UP000193920">
    <property type="component" value="Unassembled WGS sequence"/>
</dbReference>
<keyword evidence="18" id="KW-1185">Reference proteome</keyword>
<gene>
    <name evidence="17" type="ORF">LY90DRAFT_454189</name>
</gene>
<dbReference type="FunFam" id="3.90.600.10:FF:000001">
    <property type="entry name" value="Trifunctional purine biosynthetic protein adenosine-3"/>
    <property type="match status" value="1"/>
</dbReference>
<dbReference type="GO" id="GO:0006189">
    <property type="term" value="P:'de novo' IMP biosynthetic process"/>
    <property type="evidence" value="ECO:0007669"/>
    <property type="project" value="UniProtKB-UniPathway"/>
</dbReference>
<dbReference type="GO" id="GO:0046084">
    <property type="term" value="P:adenine biosynthetic process"/>
    <property type="evidence" value="ECO:0007669"/>
    <property type="project" value="TreeGrafter"/>
</dbReference>
<dbReference type="PANTHER" id="PTHR10520:SF12">
    <property type="entry name" value="TRIFUNCTIONAL PURINE BIOSYNTHETIC PROTEIN ADENOSINE-3"/>
    <property type="match status" value="1"/>
</dbReference>
<dbReference type="Gene3D" id="3.90.650.10">
    <property type="entry name" value="PurM-like C-terminal domain"/>
    <property type="match status" value="1"/>
</dbReference>
<dbReference type="InterPro" id="IPR016188">
    <property type="entry name" value="PurM-like_N"/>
</dbReference>
<dbReference type="PROSITE" id="PS50975">
    <property type="entry name" value="ATP_GRASP"/>
    <property type="match status" value="1"/>
</dbReference>
<dbReference type="SMART" id="SM01209">
    <property type="entry name" value="GARS_A"/>
    <property type="match status" value="1"/>
</dbReference>
<dbReference type="GO" id="GO:0046872">
    <property type="term" value="F:metal ion binding"/>
    <property type="evidence" value="ECO:0007669"/>
    <property type="project" value="UniProtKB-KW"/>
</dbReference>
<accession>A0A1Y2DPB7</accession>
<evidence type="ECO:0000256" key="14">
    <source>
        <dbReference type="ARBA" id="ARBA00049057"/>
    </source>
</evidence>
<keyword evidence="10" id="KW-0511">Multifunctional enzyme</keyword>
<evidence type="ECO:0000256" key="15">
    <source>
        <dbReference type="PROSITE-ProRule" id="PRU00409"/>
    </source>
</evidence>
<dbReference type="GO" id="GO:0004637">
    <property type="term" value="F:phosphoribosylamine-glycine ligase activity"/>
    <property type="evidence" value="ECO:0007669"/>
    <property type="project" value="UniProtKB-EC"/>
</dbReference>
<keyword evidence="5" id="KW-0479">Metal-binding</keyword>
<dbReference type="InterPro" id="IPR037123">
    <property type="entry name" value="PRibGlycinamide_synth_C_sf"/>
</dbReference>
<dbReference type="Gene3D" id="3.30.1330.10">
    <property type="entry name" value="PurM-like, N-terminal domain"/>
    <property type="match status" value="1"/>
</dbReference>
<evidence type="ECO:0000313" key="18">
    <source>
        <dbReference type="Proteomes" id="UP000193920"/>
    </source>
</evidence>
<dbReference type="InterPro" id="IPR020559">
    <property type="entry name" value="PRibGlycinamide_synth_CS"/>
</dbReference>
<dbReference type="SUPFAM" id="SSF55326">
    <property type="entry name" value="PurM N-terminal domain-like"/>
    <property type="match status" value="1"/>
</dbReference>
<comment type="similarity">
    <text evidence="12">In the C-terminal section; belongs to the AIR synthase family.</text>
</comment>
<evidence type="ECO:0000256" key="6">
    <source>
        <dbReference type="ARBA" id="ARBA00022741"/>
    </source>
</evidence>
<evidence type="ECO:0000256" key="2">
    <source>
        <dbReference type="ARBA" id="ARBA00005174"/>
    </source>
</evidence>
<dbReference type="Pfam" id="PF01071">
    <property type="entry name" value="GARS_A"/>
    <property type="match status" value="1"/>
</dbReference>
<dbReference type="Gene3D" id="3.30.470.20">
    <property type="entry name" value="ATP-grasp fold, B domain"/>
    <property type="match status" value="1"/>
</dbReference>
<keyword evidence="9" id="KW-0464">Manganese</keyword>
<evidence type="ECO:0000313" key="17">
    <source>
        <dbReference type="EMBL" id="ORY61143.1"/>
    </source>
</evidence>
<reference evidence="17 18" key="1">
    <citation type="submission" date="2016-08" db="EMBL/GenBank/DDBJ databases">
        <title>A Parts List for Fungal Cellulosomes Revealed by Comparative Genomics.</title>
        <authorList>
            <consortium name="DOE Joint Genome Institute"/>
            <person name="Haitjema C.H."/>
            <person name="Gilmore S.P."/>
            <person name="Henske J.K."/>
            <person name="Solomon K.V."/>
            <person name="De Groot R."/>
            <person name="Kuo A."/>
            <person name="Mondo S.J."/>
            <person name="Salamov A.A."/>
            <person name="Labutti K."/>
            <person name="Zhao Z."/>
            <person name="Chiniquy J."/>
            <person name="Barry K."/>
            <person name="Brewer H.M."/>
            <person name="Purvine S.O."/>
            <person name="Wright A.T."/>
            <person name="Boxma B."/>
            <person name="Van Alen T."/>
            <person name="Hackstein J.H."/>
            <person name="Baker S.E."/>
            <person name="Grigoriev I.V."/>
            <person name="O'Malley M.A."/>
        </authorList>
    </citation>
    <scope>NUCLEOTIDE SEQUENCE [LARGE SCALE GENOMIC DNA]</scope>
    <source>
        <strain evidence="17 18">G1</strain>
    </source>
</reference>
<dbReference type="GO" id="GO:0004641">
    <property type="term" value="F:phosphoribosylformylglycinamidine cyclo-ligase activity"/>
    <property type="evidence" value="ECO:0007669"/>
    <property type="project" value="UniProtKB-EC"/>
</dbReference>
<protein>
    <submittedName>
        <fullName evidence="17">Phosphoribosylamine--glycine ligase</fullName>
    </submittedName>
</protein>
<dbReference type="HAMAP" id="MF_00138">
    <property type="entry name" value="GARS"/>
    <property type="match status" value="1"/>
</dbReference>
<dbReference type="InterPro" id="IPR000115">
    <property type="entry name" value="PRibGlycinamide_synth"/>
</dbReference>
<dbReference type="Gene3D" id="3.30.1490.20">
    <property type="entry name" value="ATP-grasp fold, A domain"/>
    <property type="match status" value="1"/>
</dbReference>
<evidence type="ECO:0000256" key="3">
    <source>
        <dbReference type="ARBA" id="ARBA00007423"/>
    </source>
</evidence>
<evidence type="ECO:0000259" key="16">
    <source>
        <dbReference type="PROSITE" id="PS50975"/>
    </source>
</evidence>
<dbReference type="InterPro" id="IPR036921">
    <property type="entry name" value="PurM-like_N_sf"/>
</dbReference>
<dbReference type="InterPro" id="IPR010918">
    <property type="entry name" value="PurM-like_C_dom"/>
</dbReference>
<dbReference type="EMBL" id="MCOG01000060">
    <property type="protein sequence ID" value="ORY61143.1"/>
    <property type="molecule type" value="Genomic_DNA"/>
</dbReference>
<dbReference type="HAMAP" id="MF_00741">
    <property type="entry name" value="AIRS"/>
    <property type="match status" value="1"/>
</dbReference>
<organism evidence="17 18">
    <name type="scientific">Neocallimastix californiae</name>
    <dbReference type="NCBI Taxonomy" id="1754190"/>
    <lineage>
        <taxon>Eukaryota</taxon>
        <taxon>Fungi</taxon>
        <taxon>Fungi incertae sedis</taxon>
        <taxon>Chytridiomycota</taxon>
        <taxon>Chytridiomycota incertae sedis</taxon>
        <taxon>Neocallimastigomycetes</taxon>
        <taxon>Neocallimastigales</taxon>
        <taxon>Neocallimastigaceae</taxon>
        <taxon>Neocallimastix</taxon>
    </lineage>
</organism>
<dbReference type="Pfam" id="PF00586">
    <property type="entry name" value="AIRS"/>
    <property type="match status" value="1"/>
</dbReference>
<comment type="catalytic activity">
    <reaction evidence="14">
        <text>2-formamido-N(1)-(5-O-phospho-beta-D-ribosyl)acetamidine + ATP = 5-amino-1-(5-phospho-beta-D-ribosyl)imidazole + ADP + phosphate + H(+)</text>
        <dbReference type="Rhea" id="RHEA:23032"/>
        <dbReference type="ChEBI" id="CHEBI:15378"/>
        <dbReference type="ChEBI" id="CHEBI:30616"/>
        <dbReference type="ChEBI" id="CHEBI:43474"/>
        <dbReference type="ChEBI" id="CHEBI:137981"/>
        <dbReference type="ChEBI" id="CHEBI:147287"/>
        <dbReference type="ChEBI" id="CHEBI:456216"/>
        <dbReference type="EC" id="6.3.3.1"/>
    </reaction>
</comment>
<dbReference type="FunFam" id="3.40.50.20:FF:000006">
    <property type="entry name" value="Phosphoribosylamine--glycine ligase, chloroplastic"/>
    <property type="match status" value="1"/>
</dbReference>
<dbReference type="FunFam" id="3.30.1330.10:FF:000001">
    <property type="entry name" value="Phosphoribosylformylglycinamidine cyclo-ligase"/>
    <property type="match status" value="1"/>
</dbReference>
<dbReference type="FunFam" id="3.30.470.20:FF:000018">
    <property type="entry name" value="Trifunctional purine biosynthetic protein adenosine-3"/>
    <property type="match status" value="1"/>
</dbReference>
<evidence type="ECO:0000256" key="9">
    <source>
        <dbReference type="ARBA" id="ARBA00023211"/>
    </source>
</evidence>
<evidence type="ECO:0000256" key="7">
    <source>
        <dbReference type="ARBA" id="ARBA00022755"/>
    </source>
</evidence>
<comment type="function">
    <text evidence="11">Catalyzes the second and fifth step in the 'de novo' purine biosynthesis pathway; contains phosphoribosylamine--glycine ligase (GARS) and phosphoribosylformylglycinamidine cyclo-ligase (AIRS) activities.</text>
</comment>
<dbReference type="SUPFAM" id="SSF52440">
    <property type="entry name" value="PreATP-grasp domain"/>
    <property type="match status" value="1"/>
</dbReference>
<comment type="catalytic activity">
    <reaction evidence="13">
        <text>5-phospho-beta-D-ribosylamine + glycine + ATP = N(1)-(5-phospho-beta-D-ribosyl)glycinamide + ADP + phosphate + H(+)</text>
        <dbReference type="Rhea" id="RHEA:17453"/>
        <dbReference type="ChEBI" id="CHEBI:15378"/>
        <dbReference type="ChEBI" id="CHEBI:30616"/>
        <dbReference type="ChEBI" id="CHEBI:43474"/>
        <dbReference type="ChEBI" id="CHEBI:57305"/>
        <dbReference type="ChEBI" id="CHEBI:58681"/>
        <dbReference type="ChEBI" id="CHEBI:143788"/>
        <dbReference type="ChEBI" id="CHEBI:456216"/>
        <dbReference type="EC" id="6.3.4.13"/>
    </reaction>
</comment>
<keyword evidence="4 17" id="KW-0436">Ligase</keyword>
<name>A0A1Y2DPB7_9FUNG</name>
<comment type="pathway">
    <text evidence="1">Purine metabolism; IMP biosynthesis via de novo pathway; 5-amino-1-(5-phospho-D-ribosyl)imidazole from N(2)-formyl-N(1)-(5-phospho-D-ribosyl)glycinamide: step 2/2.</text>
</comment>
<dbReference type="Gene3D" id="3.40.50.20">
    <property type="match status" value="1"/>
</dbReference>